<accession>A0A9X2R1J0</accession>
<dbReference type="InterPro" id="IPR052548">
    <property type="entry name" value="Type_VII_TA_antitoxin"/>
</dbReference>
<dbReference type="AlphaFoldDB" id="A0A9X2R1J0"/>
<dbReference type="InterPro" id="IPR043519">
    <property type="entry name" value="NT_sf"/>
</dbReference>
<dbReference type="PANTHER" id="PTHR33933:SF1">
    <property type="entry name" value="PROTEIN ADENYLYLTRANSFERASE MNTA-RELATED"/>
    <property type="match status" value="1"/>
</dbReference>
<dbReference type="Proteomes" id="UP001155010">
    <property type="component" value="Unassembled WGS sequence"/>
</dbReference>
<dbReference type="RefSeq" id="WP_251964163.1">
    <property type="nucleotide sequence ID" value="NZ_CALTSL010000040.1"/>
</dbReference>
<protein>
    <submittedName>
        <fullName evidence="2">Nucleotidyltransferase</fullName>
    </submittedName>
</protein>
<evidence type="ECO:0000313" key="3">
    <source>
        <dbReference type="Proteomes" id="UP001155010"/>
    </source>
</evidence>
<dbReference type="Gene3D" id="3.30.460.10">
    <property type="entry name" value="Beta Polymerase, domain 2"/>
    <property type="match status" value="1"/>
</dbReference>
<name>A0A9X2R1J0_9BACT</name>
<gene>
    <name evidence="2" type="ORF">GGP83_003261</name>
</gene>
<proteinExistence type="predicted"/>
<comment type="caution">
    <text evidence="2">The sequence shown here is derived from an EMBL/GenBank/DDBJ whole genome shotgun (WGS) entry which is preliminary data.</text>
</comment>
<sequence length="124" mass="14313">MSSASTKTARPPQEDRLAERIVERLEGRGVRKIILFGSRVWGEPYPDSDLDVLVILDEDGRSENSAEKGALYRQVSKPLRDLQREMPLDLIVHTEGMHRRFRERDSMFARKVLEEGEVIYENGD</sequence>
<feature type="domain" description="Polymerase beta nucleotidyltransferase" evidence="1">
    <location>
        <begin position="20"/>
        <end position="122"/>
    </location>
</feature>
<evidence type="ECO:0000313" key="2">
    <source>
        <dbReference type="EMBL" id="MCS3953286.1"/>
    </source>
</evidence>
<dbReference type="SUPFAM" id="SSF81301">
    <property type="entry name" value="Nucleotidyltransferase"/>
    <property type="match status" value="1"/>
</dbReference>
<dbReference type="CDD" id="cd05403">
    <property type="entry name" value="NT_KNTase_like"/>
    <property type="match status" value="1"/>
</dbReference>
<reference evidence="2" key="1">
    <citation type="submission" date="2022-08" db="EMBL/GenBank/DDBJ databases">
        <title>Genomic Encyclopedia of Type Strains, Phase V (KMG-V): Genome sequencing to study the core and pangenomes of soil and plant-associated prokaryotes.</title>
        <authorList>
            <person name="Whitman W."/>
        </authorList>
    </citation>
    <scope>NUCLEOTIDE SEQUENCE</scope>
    <source>
        <strain evidence="2">SP2017</strain>
    </source>
</reference>
<dbReference type="Pfam" id="PF18765">
    <property type="entry name" value="Polbeta"/>
    <property type="match status" value="1"/>
</dbReference>
<dbReference type="EMBL" id="JANUBB010000021">
    <property type="protein sequence ID" value="MCS3953286.1"/>
    <property type="molecule type" value="Genomic_DNA"/>
</dbReference>
<dbReference type="PANTHER" id="PTHR33933">
    <property type="entry name" value="NUCLEOTIDYLTRANSFERASE"/>
    <property type="match status" value="1"/>
</dbReference>
<dbReference type="InterPro" id="IPR041633">
    <property type="entry name" value="Polbeta"/>
</dbReference>
<organism evidence="2 3">
    <name type="scientific">Salinibacter ruber</name>
    <dbReference type="NCBI Taxonomy" id="146919"/>
    <lineage>
        <taxon>Bacteria</taxon>
        <taxon>Pseudomonadati</taxon>
        <taxon>Rhodothermota</taxon>
        <taxon>Rhodothermia</taxon>
        <taxon>Rhodothermales</taxon>
        <taxon>Salinibacteraceae</taxon>
        <taxon>Salinibacter</taxon>
    </lineage>
</organism>
<evidence type="ECO:0000259" key="1">
    <source>
        <dbReference type="Pfam" id="PF18765"/>
    </source>
</evidence>